<evidence type="ECO:0000313" key="1">
    <source>
        <dbReference type="EMBL" id="SCY88861.1"/>
    </source>
</evidence>
<dbReference type="RefSeq" id="WP_092215679.1">
    <property type="nucleotide sequence ID" value="NZ_FMUX01000033.1"/>
</dbReference>
<gene>
    <name evidence="1" type="ORF">SAMN05216233_13311</name>
</gene>
<keyword evidence="2" id="KW-1185">Reference proteome</keyword>
<evidence type="ECO:0000313" key="2">
    <source>
        <dbReference type="Proteomes" id="UP000198870"/>
    </source>
</evidence>
<dbReference type="EMBL" id="FMUX01000033">
    <property type="protein sequence ID" value="SCY88861.1"/>
    <property type="molecule type" value="Genomic_DNA"/>
</dbReference>
<proteinExistence type="predicted"/>
<dbReference type="STRING" id="419481.SAMN05216233_13311"/>
<accession>A0A1G5JLR4</accession>
<dbReference type="AlphaFoldDB" id="A0A1G5JLR4"/>
<organism evidence="1 2">
    <name type="scientific">Desulfoluna spongiiphila</name>
    <dbReference type="NCBI Taxonomy" id="419481"/>
    <lineage>
        <taxon>Bacteria</taxon>
        <taxon>Pseudomonadati</taxon>
        <taxon>Thermodesulfobacteriota</taxon>
        <taxon>Desulfobacteria</taxon>
        <taxon>Desulfobacterales</taxon>
        <taxon>Desulfolunaceae</taxon>
        <taxon>Desulfoluna</taxon>
    </lineage>
</organism>
<dbReference type="OrthoDB" id="5422828at2"/>
<reference evidence="1 2" key="1">
    <citation type="submission" date="2016-10" db="EMBL/GenBank/DDBJ databases">
        <authorList>
            <person name="de Groot N.N."/>
        </authorList>
    </citation>
    <scope>NUCLEOTIDE SEQUENCE [LARGE SCALE GENOMIC DNA]</scope>
    <source>
        <strain evidence="1 2">AA1</strain>
    </source>
</reference>
<sequence length="60" mass="6668">MTVVPLPERLKKALVWAAEERQDHPDKGRLALVDEAGMRFNLSPAESEALARLLAMAPRT</sequence>
<name>A0A1G5JLR4_9BACT</name>
<dbReference type="Proteomes" id="UP000198870">
    <property type="component" value="Unassembled WGS sequence"/>
</dbReference>
<protein>
    <submittedName>
        <fullName evidence="1">Uncharacterized protein</fullName>
    </submittedName>
</protein>